<evidence type="ECO:0000313" key="3">
    <source>
        <dbReference type="Proteomes" id="UP000724874"/>
    </source>
</evidence>
<name>A0A9P5TIT8_GYMJU</name>
<feature type="non-terminal residue" evidence="2">
    <location>
        <position position="1"/>
    </location>
</feature>
<feature type="region of interest" description="Disordered" evidence="1">
    <location>
        <begin position="43"/>
        <end position="95"/>
    </location>
</feature>
<evidence type="ECO:0000256" key="1">
    <source>
        <dbReference type="SAM" id="MobiDB-lite"/>
    </source>
</evidence>
<sequence>MLITRQNGATHPEKAPLILPSARKLIAKADAVLRLRKIHKAISASHSPSRRHRSALTAPPKLKERPGPYPSRFPGSTPLNPLHGPRQPTGKGDSCASWSPLPVSFSITVEELRARAGKEKERPALPDPWVRPAAISCTSLALMDKQDNMHASVSDKGVPRLRSIDRVKAQFLKQPNFRPPMAT</sequence>
<dbReference type="AlphaFoldDB" id="A0A9P5TIT8"/>
<gene>
    <name evidence="2" type="ORF">CPB84DRAFT_1788034</name>
</gene>
<organism evidence="2 3">
    <name type="scientific">Gymnopilus junonius</name>
    <name type="common">Spectacular rustgill mushroom</name>
    <name type="synonym">Gymnopilus spectabilis subsp. junonius</name>
    <dbReference type="NCBI Taxonomy" id="109634"/>
    <lineage>
        <taxon>Eukaryota</taxon>
        <taxon>Fungi</taxon>
        <taxon>Dikarya</taxon>
        <taxon>Basidiomycota</taxon>
        <taxon>Agaricomycotina</taxon>
        <taxon>Agaricomycetes</taxon>
        <taxon>Agaricomycetidae</taxon>
        <taxon>Agaricales</taxon>
        <taxon>Agaricineae</taxon>
        <taxon>Hymenogastraceae</taxon>
        <taxon>Gymnopilus</taxon>
    </lineage>
</organism>
<reference evidence="2" key="1">
    <citation type="submission" date="2020-11" db="EMBL/GenBank/DDBJ databases">
        <authorList>
            <consortium name="DOE Joint Genome Institute"/>
            <person name="Ahrendt S."/>
            <person name="Riley R."/>
            <person name="Andreopoulos W."/>
            <person name="LaButti K."/>
            <person name="Pangilinan J."/>
            <person name="Ruiz-duenas F.J."/>
            <person name="Barrasa J.M."/>
            <person name="Sanchez-Garcia M."/>
            <person name="Camarero S."/>
            <person name="Miyauchi S."/>
            <person name="Serrano A."/>
            <person name="Linde D."/>
            <person name="Babiker R."/>
            <person name="Drula E."/>
            <person name="Ayuso-Fernandez I."/>
            <person name="Pacheco R."/>
            <person name="Padilla G."/>
            <person name="Ferreira P."/>
            <person name="Barriuso J."/>
            <person name="Kellner H."/>
            <person name="Castanera R."/>
            <person name="Alfaro M."/>
            <person name="Ramirez L."/>
            <person name="Pisabarro A.G."/>
            <person name="Kuo A."/>
            <person name="Tritt A."/>
            <person name="Lipzen A."/>
            <person name="He G."/>
            <person name="Yan M."/>
            <person name="Ng V."/>
            <person name="Cullen D."/>
            <person name="Martin F."/>
            <person name="Rosso M.-N."/>
            <person name="Henrissat B."/>
            <person name="Hibbett D."/>
            <person name="Martinez A.T."/>
            <person name="Grigoriev I.V."/>
        </authorList>
    </citation>
    <scope>NUCLEOTIDE SEQUENCE</scope>
    <source>
        <strain evidence="2">AH 44721</strain>
    </source>
</reference>
<accession>A0A9P5TIT8</accession>
<proteinExistence type="predicted"/>
<dbReference type="Proteomes" id="UP000724874">
    <property type="component" value="Unassembled WGS sequence"/>
</dbReference>
<dbReference type="EMBL" id="JADNYJ010000099">
    <property type="protein sequence ID" value="KAF8885879.1"/>
    <property type="molecule type" value="Genomic_DNA"/>
</dbReference>
<keyword evidence="3" id="KW-1185">Reference proteome</keyword>
<protein>
    <submittedName>
        <fullName evidence="2">Uncharacterized protein</fullName>
    </submittedName>
</protein>
<evidence type="ECO:0000313" key="2">
    <source>
        <dbReference type="EMBL" id="KAF8885879.1"/>
    </source>
</evidence>
<comment type="caution">
    <text evidence="2">The sequence shown here is derived from an EMBL/GenBank/DDBJ whole genome shotgun (WGS) entry which is preliminary data.</text>
</comment>